<proteinExistence type="inferred from homology"/>
<dbReference type="KEGG" id="llu:AKJ09_04316"/>
<keyword evidence="1" id="KW-0472">Membrane</keyword>
<feature type="transmembrane region" description="Helical" evidence="1">
    <location>
        <begin position="51"/>
        <end position="72"/>
    </location>
</feature>
<keyword evidence="1" id="KW-1133">Transmembrane helix</keyword>
<dbReference type="GO" id="GO:0005886">
    <property type="term" value="C:plasma membrane"/>
    <property type="evidence" value="ECO:0007669"/>
    <property type="project" value="UniProtKB-SubCell"/>
</dbReference>
<feature type="transmembrane region" description="Helical" evidence="1">
    <location>
        <begin position="211"/>
        <end position="239"/>
    </location>
</feature>
<dbReference type="Proteomes" id="UP000064967">
    <property type="component" value="Chromosome"/>
</dbReference>
<dbReference type="NCBIfam" id="TIGR00697">
    <property type="entry name" value="queuosine precursor transporter"/>
    <property type="match status" value="1"/>
</dbReference>
<reference evidence="2 3" key="1">
    <citation type="submission" date="2015-08" db="EMBL/GenBank/DDBJ databases">
        <authorList>
            <person name="Babu N.S."/>
            <person name="Beckwith C.J."/>
            <person name="Beseler K.G."/>
            <person name="Brison A."/>
            <person name="Carone J.V."/>
            <person name="Caskin T.P."/>
            <person name="Diamond M."/>
            <person name="Durham M.E."/>
            <person name="Foxe J.M."/>
            <person name="Go M."/>
            <person name="Henderson B.A."/>
            <person name="Jones I.B."/>
            <person name="McGettigan J.A."/>
            <person name="Micheletti S.J."/>
            <person name="Nasrallah M.E."/>
            <person name="Ortiz D."/>
            <person name="Piller C.R."/>
            <person name="Privatt S.R."/>
            <person name="Schneider S.L."/>
            <person name="Sharp S."/>
            <person name="Smith T.C."/>
            <person name="Stanton J.D."/>
            <person name="Ullery H.E."/>
            <person name="Wilson R.J."/>
            <person name="Serrano M.G."/>
            <person name="Buck G."/>
            <person name="Lee V."/>
            <person name="Wang Y."/>
            <person name="Carvalho R."/>
            <person name="Voegtly L."/>
            <person name="Shi R."/>
            <person name="Duckworth R."/>
            <person name="Johnson A."/>
            <person name="Loviza R."/>
            <person name="Walstead R."/>
            <person name="Shah Z."/>
            <person name="Kiflezghi M."/>
            <person name="Wade K."/>
            <person name="Ball S.L."/>
            <person name="Bradley K.W."/>
            <person name="Asai D.J."/>
            <person name="Bowman C.A."/>
            <person name="Russell D.A."/>
            <person name="Pope W.H."/>
            <person name="Jacobs-Sera D."/>
            <person name="Hendrix R.W."/>
            <person name="Hatfull G.F."/>
        </authorList>
    </citation>
    <scope>NUCLEOTIDE SEQUENCE [LARGE SCALE GENOMIC DNA]</scope>
    <source>
        <strain evidence="2 3">DSM 27648</strain>
    </source>
</reference>
<dbReference type="InterPro" id="IPR003744">
    <property type="entry name" value="YhhQ"/>
</dbReference>
<feature type="transmembrane region" description="Helical" evidence="1">
    <location>
        <begin position="79"/>
        <end position="102"/>
    </location>
</feature>
<evidence type="ECO:0000313" key="3">
    <source>
        <dbReference type="Proteomes" id="UP000064967"/>
    </source>
</evidence>
<accession>A0A0K1PVV1</accession>
<evidence type="ECO:0000313" key="2">
    <source>
        <dbReference type="EMBL" id="AKU97652.1"/>
    </source>
</evidence>
<comment type="function">
    <text evidence="1">Involved in the import of queuosine (Q) precursors, required for Q precursor salvage.</text>
</comment>
<evidence type="ECO:0000256" key="1">
    <source>
        <dbReference type="HAMAP-Rule" id="MF_02088"/>
    </source>
</evidence>
<keyword evidence="1" id="KW-1003">Cell membrane</keyword>
<dbReference type="RefSeq" id="WP_146648755.1">
    <property type="nucleotide sequence ID" value="NZ_CP012333.1"/>
</dbReference>
<dbReference type="EMBL" id="CP012333">
    <property type="protein sequence ID" value="AKU97652.1"/>
    <property type="molecule type" value="Genomic_DNA"/>
</dbReference>
<comment type="subcellular location">
    <subcellularLocation>
        <location evidence="1">Cell membrane</location>
        <topology evidence="1">Multi-pass membrane protein</topology>
    </subcellularLocation>
</comment>
<keyword evidence="1" id="KW-0812">Transmembrane</keyword>
<feature type="transmembrane region" description="Helical" evidence="1">
    <location>
        <begin position="122"/>
        <end position="143"/>
    </location>
</feature>
<dbReference type="STRING" id="1391654.AKJ09_04316"/>
<dbReference type="PANTHER" id="PTHR34300">
    <property type="entry name" value="QUEUOSINE PRECURSOR TRANSPORTER-RELATED"/>
    <property type="match status" value="1"/>
</dbReference>
<dbReference type="OrthoDB" id="7065604at2"/>
<dbReference type="GO" id="GO:0022857">
    <property type="term" value="F:transmembrane transporter activity"/>
    <property type="evidence" value="ECO:0007669"/>
    <property type="project" value="UniProtKB-UniRule"/>
</dbReference>
<gene>
    <name evidence="2" type="ORF">AKJ09_04316</name>
</gene>
<keyword evidence="3" id="KW-1185">Reference proteome</keyword>
<sequence length="249" mass="27389">MESATPAVGSTFATLKAEHKLFVCLSATFVSCLLLGDIIGGKTITTPLGPISVGIIPFPVTFLLTDVVNDFYGRKGARFLTLLGFAMAVLAWAVLQLGTVLHPDPSTYFTQAEFSKIFGGSAQLFVASMIAYLIGQFLDIHVFQFWKALTQSRHLWLRATGSTLFSQVVDTVTINVIFWTWAAASDPTSFLGVMSREQRWAWIFAKIGREYLIKVVVAILLTPAVYAVHAFIVRTLAIAPEAHETRGRR</sequence>
<organism evidence="2 3">
    <name type="scientific">Labilithrix luteola</name>
    <dbReference type="NCBI Taxonomy" id="1391654"/>
    <lineage>
        <taxon>Bacteria</taxon>
        <taxon>Pseudomonadati</taxon>
        <taxon>Myxococcota</taxon>
        <taxon>Polyangia</taxon>
        <taxon>Polyangiales</taxon>
        <taxon>Labilitrichaceae</taxon>
        <taxon>Labilithrix</taxon>
    </lineage>
</organism>
<dbReference type="Pfam" id="PF02592">
    <property type="entry name" value="Vut_1"/>
    <property type="match status" value="1"/>
</dbReference>
<feature type="transmembrane region" description="Helical" evidence="1">
    <location>
        <begin position="164"/>
        <end position="184"/>
    </location>
</feature>
<keyword evidence="1" id="KW-0813">Transport</keyword>
<dbReference type="AlphaFoldDB" id="A0A0K1PVV1"/>
<name>A0A0K1PVV1_9BACT</name>
<protein>
    <recommendedName>
        <fullName evidence="1">Probable queuosine precursor transporter</fullName>
        <shortName evidence="1">Q precursor transporter</shortName>
    </recommendedName>
</protein>
<feature type="transmembrane region" description="Helical" evidence="1">
    <location>
        <begin position="21"/>
        <end position="39"/>
    </location>
</feature>
<comment type="similarity">
    <text evidence="1">Belongs to the vitamin uptake transporter (VUT/ECF) (TC 2.A.88) family. Q precursor transporter subfamily.</text>
</comment>
<dbReference type="PANTHER" id="PTHR34300:SF2">
    <property type="entry name" value="QUEUOSINE PRECURSOR TRANSPORTER-RELATED"/>
    <property type="match status" value="1"/>
</dbReference>
<dbReference type="HAMAP" id="MF_02088">
    <property type="entry name" value="Q_prec_transport"/>
    <property type="match status" value="1"/>
</dbReference>
<dbReference type="PATRIC" id="fig|1391654.3.peg.4373"/>